<dbReference type="InterPro" id="IPR009051">
    <property type="entry name" value="Helical_ferredxn"/>
</dbReference>
<dbReference type="PROSITE" id="PS00197">
    <property type="entry name" value="2FE2S_FER_1"/>
    <property type="match status" value="1"/>
</dbReference>
<dbReference type="GO" id="GO:0051539">
    <property type="term" value="F:4 iron, 4 sulfur cluster binding"/>
    <property type="evidence" value="ECO:0007669"/>
    <property type="project" value="UniProtKB-KW"/>
</dbReference>
<dbReference type="InterPro" id="IPR050573">
    <property type="entry name" value="SDH/FRD_Iron-Sulfur"/>
</dbReference>
<dbReference type="InterPro" id="IPR006058">
    <property type="entry name" value="2Fe2S_fd_BS"/>
</dbReference>
<dbReference type="OrthoDB" id="9804391at2"/>
<dbReference type="InterPro" id="IPR001041">
    <property type="entry name" value="2Fe-2S_ferredoxin-type"/>
</dbReference>
<reference evidence="13 14" key="1">
    <citation type="submission" date="2018-12" db="EMBL/GenBank/DDBJ databases">
        <authorList>
            <consortium name="Pathogen Informatics"/>
        </authorList>
    </citation>
    <scope>NUCLEOTIDE SEQUENCE [LARGE SCALE GENOMIC DNA]</scope>
    <source>
        <strain evidence="13 14">NCTC13354</strain>
    </source>
</reference>
<dbReference type="GO" id="GO:0022904">
    <property type="term" value="P:respiratory electron transport chain"/>
    <property type="evidence" value="ECO:0007669"/>
    <property type="project" value="TreeGrafter"/>
</dbReference>
<dbReference type="GO" id="GO:0006099">
    <property type="term" value="P:tricarboxylic acid cycle"/>
    <property type="evidence" value="ECO:0007669"/>
    <property type="project" value="UniProtKB-KW"/>
</dbReference>
<evidence type="ECO:0000256" key="3">
    <source>
        <dbReference type="ARBA" id="ARBA00022532"/>
    </source>
</evidence>
<dbReference type="GO" id="GO:0046872">
    <property type="term" value="F:metal ion binding"/>
    <property type="evidence" value="ECO:0007669"/>
    <property type="project" value="UniProtKB-KW"/>
</dbReference>
<dbReference type="Gene3D" id="1.10.1060.10">
    <property type="entry name" value="Alpha-helical ferredoxin"/>
    <property type="match status" value="1"/>
</dbReference>
<dbReference type="GO" id="GO:0051538">
    <property type="term" value="F:3 iron, 4 sulfur cluster binding"/>
    <property type="evidence" value="ECO:0007669"/>
    <property type="project" value="UniProtKB-KW"/>
</dbReference>
<dbReference type="NCBIfam" id="NF005746">
    <property type="entry name" value="PRK07570.1"/>
    <property type="match status" value="1"/>
</dbReference>
<dbReference type="InterPro" id="IPR025192">
    <property type="entry name" value="Succ_DH/fum_Rdtase_N"/>
</dbReference>
<dbReference type="InterPro" id="IPR036010">
    <property type="entry name" value="2Fe-2S_ferredoxin-like_sf"/>
</dbReference>
<feature type="domain" description="2Fe-2S ferredoxin-type" evidence="11">
    <location>
        <begin position="1"/>
        <end position="103"/>
    </location>
</feature>
<protein>
    <recommendedName>
        <fullName evidence="10">Succinate dehydrogenase iron-sulfur subunit</fullName>
        <ecNumber evidence="10">1.3.5.1</ecNumber>
    </recommendedName>
</protein>
<dbReference type="InterPro" id="IPR017896">
    <property type="entry name" value="4Fe4S_Fe-S-bd"/>
</dbReference>
<dbReference type="GO" id="GO:0009055">
    <property type="term" value="F:electron transfer activity"/>
    <property type="evidence" value="ECO:0007669"/>
    <property type="project" value="InterPro"/>
</dbReference>
<evidence type="ECO:0000256" key="9">
    <source>
        <dbReference type="ARBA" id="ARBA00023291"/>
    </source>
</evidence>
<comment type="cofactor">
    <cofactor evidence="10">
        <name>[2Fe-2S] cluster</name>
        <dbReference type="ChEBI" id="CHEBI:190135"/>
    </cofactor>
    <text evidence="10">Binds 1 [2Fe-2S] cluster.</text>
</comment>
<dbReference type="InterPro" id="IPR017900">
    <property type="entry name" value="4Fe4S_Fe_S_CS"/>
</dbReference>
<evidence type="ECO:0000256" key="10">
    <source>
        <dbReference type="RuleBase" id="RU361237"/>
    </source>
</evidence>
<keyword evidence="4 10" id="KW-0001">2Fe-2S</keyword>
<evidence type="ECO:0000259" key="11">
    <source>
        <dbReference type="PROSITE" id="PS51085"/>
    </source>
</evidence>
<dbReference type="InterPro" id="IPR004489">
    <property type="entry name" value="Succ_DH/fum_Rdtase_Fe-S"/>
</dbReference>
<dbReference type="Proteomes" id="UP000269542">
    <property type="component" value="Chromosome"/>
</dbReference>
<dbReference type="Gene3D" id="3.10.20.30">
    <property type="match status" value="1"/>
</dbReference>
<keyword evidence="6 13" id="KW-0560">Oxidoreductase</keyword>
<evidence type="ECO:0000259" key="12">
    <source>
        <dbReference type="PROSITE" id="PS51379"/>
    </source>
</evidence>
<keyword evidence="7 10" id="KW-0408">Iron</keyword>
<dbReference type="EMBL" id="LR134476">
    <property type="protein sequence ID" value="VEI13813.1"/>
    <property type="molecule type" value="Genomic_DNA"/>
</dbReference>
<sequence>MKLNLEIWRQEGPEAKGRFEKHTVEGLDGSMSILEMLDRLNEELVNSGQEQVTFESDCREGICGACGIQVSDTPHGPARNTPACHQRLREFKDGQTVRIEPFRAGSYPVLRDLMVNRHALDQILEAGGHVAINAGTAPDADAVPVGHETVEDALDFAACIGCGACVAACPNGSAHLYLGAKLTHLAMLPLPSQERTQRAKAMVDVAEENFGPCSNYGECAAVCPANIPLSAVAAVNKERLRATFKRKLAK</sequence>
<dbReference type="PROSITE" id="PS00198">
    <property type="entry name" value="4FE4S_FER_1"/>
    <property type="match status" value="1"/>
</dbReference>
<dbReference type="Pfam" id="PF13085">
    <property type="entry name" value="Fer2_3"/>
    <property type="match status" value="1"/>
</dbReference>
<evidence type="ECO:0000256" key="7">
    <source>
        <dbReference type="ARBA" id="ARBA00023004"/>
    </source>
</evidence>
<evidence type="ECO:0000256" key="8">
    <source>
        <dbReference type="ARBA" id="ARBA00023014"/>
    </source>
</evidence>
<dbReference type="AlphaFoldDB" id="A0A3S4VBG4"/>
<dbReference type="Pfam" id="PF12838">
    <property type="entry name" value="Fer4_7"/>
    <property type="match status" value="1"/>
</dbReference>
<keyword evidence="3" id="KW-0816">Tricarboxylic acid cycle</keyword>
<comment type="cofactor">
    <cofactor evidence="10">
        <name>[4Fe-4S] cluster</name>
        <dbReference type="ChEBI" id="CHEBI:49883"/>
    </cofactor>
    <text evidence="10">Binds 1 [4Fe-4S] cluster.</text>
</comment>
<evidence type="ECO:0000256" key="4">
    <source>
        <dbReference type="ARBA" id="ARBA00022714"/>
    </source>
</evidence>
<organism evidence="13 14">
    <name type="scientific">Trueperella bialowiezensis</name>
    <dbReference type="NCBI Taxonomy" id="312285"/>
    <lineage>
        <taxon>Bacteria</taxon>
        <taxon>Bacillati</taxon>
        <taxon>Actinomycetota</taxon>
        <taxon>Actinomycetes</taxon>
        <taxon>Actinomycetales</taxon>
        <taxon>Actinomycetaceae</taxon>
        <taxon>Trueperella</taxon>
    </lineage>
</organism>
<comment type="catalytic activity">
    <reaction evidence="10">
        <text>a quinone + succinate = fumarate + a quinol</text>
        <dbReference type="Rhea" id="RHEA:40523"/>
        <dbReference type="ChEBI" id="CHEBI:24646"/>
        <dbReference type="ChEBI" id="CHEBI:29806"/>
        <dbReference type="ChEBI" id="CHEBI:30031"/>
        <dbReference type="ChEBI" id="CHEBI:132124"/>
        <dbReference type="EC" id="1.3.5.1"/>
    </reaction>
</comment>
<evidence type="ECO:0000256" key="6">
    <source>
        <dbReference type="ARBA" id="ARBA00023002"/>
    </source>
</evidence>
<dbReference type="GO" id="GO:0051537">
    <property type="term" value="F:2 iron, 2 sulfur cluster binding"/>
    <property type="evidence" value="ECO:0007669"/>
    <property type="project" value="UniProtKB-KW"/>
</dbReference>
<dbReference type="PANTHER" id="PTHR11921:SF41">
    <property type="entry name" value="SUCCINATE DEHYDROGENASE"/>
    <property type="match status" value="1"/>
</dbReference>
<keyword evidence="2 10" id="KW-0004">4Fe-4S</keyword>
<accession>A0A3S4VBG4</accession>
<name>A0A3S4VBG4_9ACTO</name>
<keyword evidence="5 10" id="KW-0479">Metal-binding</keyword>
<dbReference type="PROSITE" id="PS51379">
    <property type="entry name" value="4FE4S_FER_2"/>
    <property type="match status" value="1"/>
</dbReference>
<evidence type="ECO:0000256" key="5">
    <source>
        <dbReference type="ARBA" id="ARBA00022723"/>
    </source>
</evidence>
<keyword evidence="9 10" id="KW-0003">3Fe-4S</keyword>
<evidence type="ECO:0000256" key="1">
    <source>
        <dbReference type="ARBA" id="ARBA00009433"/>
    </source>
</evidence>
<feature type="domain" description="4Fe-4S ferredoxin-type" evidence="12">
    <location>
        <begin position="150"/>
        <end position="179"/>
    </location>
</feature>
<comment type="similarity">
    <text evidence="1 10">Belongs to the succinate dehydrogenase/fumarate reductase iron-sulfur protein family.</text>
</comment>
<dbReference type="PANTHER" id="PTHR11921">
    <property type="entry name" value="SUCCINATE DEHYDROGENASE IRON-SULFUR PROTEIN"/>
    <property type="match status" value="1"/>
</dbReference>
<evidence type="ECO:0000313" key="14">
    <source>
        <dbReference type="Proteomes" id="UP000269542"/>
    </source>
</evidence>
<keyword evidence="8 10" id="KW-0411">Iron-sulfur</keyword>
<dbReference type="InterPro" id="IPR012675">
    <property type="entry name" value="Beta-grasp_dom_sf"/>
</dbReference>
<keyword evidence="14" id="KW-1185">Reference proteome</keyword>
<dbReference type="EC" id="1.3.5.1" evidence="10"/>
<gene>
    <name evidence="13" type="primary">frdB_2</name>
    <name evidence="13" type="ORF">NCTC13354_01536</name>
</gene>
<dbReference type="KEGG" id="tbw:NCTC13354_01536"/>
<evidence type="ECO:0000313" key="13">
    <source>
        <dbReference type="EMBL" id="VEI13813.1"/>
    </source>
</evidence>
<dbReference type="PROSITE" id="PS51085">
    <property type="entry name" value="2FE2S_FER_2"/>
    <property type="match status" value="1"/>
</dbReference>
<comment type="cofactor">
    <cofactor evidence="10">
        <name>[3Fe-4S] cluster</name>
        <dbReference type="ChEBI" id="CHEBI:21137"/>
    </cofactor>
    <text evidence="10">Binds 1 [3Fe-4S] cluster.</text>
</comment>
<dbReference type="SUPFAM" id="SSF54292">
    <property type="entry name" value="2Fe-2S ferredoxin-like"/>
    <property type="match status" value="1"/>
</dbReference>
<dbReference type="NCBIfam" id="TIGR00384">
    <property type="entry name" value="dhsB"/>
    <property type="match status" value="1"/>
</dbReference>
<dbReference type="GO" id="GO:0008177">
    <property type="term" value="F:succinate dehydrogenase (quinone) activity"/>
    <property type="evidence" value="ECO:0007669"/>
    <property type="project" value="UniProtKB-EC"/>
</dbReference>
<proteinExistence type="inferred from homology"/>
<dbReference type="RefSeq" id="WP_126416875.1">
    <property type="nucleotide sequence ID" value="NZ_LR134476.1"/>
</dbReference>
<dbReference type="SUPFAM" id="SSF46548">
    <property type="entry name" value="alpha-helical ferredoxin"/>
    <property type="match status" value="1"/>
</dbReference>
<evidence type="ECO:0000256" key="2">
    <source>
        <dbReference type="ARBA" id="ARBA00022485"/>
    </source>
</evidence>